<proteinExistence type="predicted"/>
<dbReference type="Pfam" id="PF09831">
    <property type="entry name" value="DUF2058"/>
    <property type="match status" value="1"/>
</dbReference>
<reference evidence="2 3" key="1">
    <citation type="submission" date="2019-02" db="EMBL/GenBank/DDBJ databases">
        <title>Marinobacter halodurans sp. nov., a marine bacterium isolated from sea tidal flat.</title>
        <authorList>
            <person name="Yoo Y."/>
            <person name="Lee D.W."/>
            <person name="Kim B.S."/>
            <person name="Kim J.-J."/>
        </authorList>
    </citation>
    <scope>NUCLEOTIDE SEQUENCE [LARGE SCALE GENOMIC DNA]</scope>
    <source>
        <strain evidence="2 3">YJ-S3-2</strain>
    </source>
</reference>
<name>A0ABY1ZIE3_9GAMM</name>
<feature type="compositionally biased region" description="Basic and acidic residues" evidence="1">
    <location>
        <begin position="35"/>
        <end position="67"/>
    </location>
</feature>
<evidence type="ECO:0000313" key="2">
    <source>
        <dbReference type="EMBL" id="TBW51249.1"/>
    </source>
</evidence>
<protein>
    <submittedName>
        <fullName evidence="2">DUF2058 domain-containing protein</fullName>
    </submittedName>
</protein>
<accession>A0ABY1ZIE3</accession>
<organism evidence="2 3">
    <name type="scientific">Marinobacter halodurans</name>
    <dbReference type="NCBI Taxonomy" id="2528979"/>
    <lineage>
        <taxon>Bacteria</taxon>
        <taxon>Pseudomonadati</taxon>
        <taxon>Pseudomonadota</taxon>
        <taxon>Gammaproteobacteria</taxon>
        <taxon>Pseudomonadales</taxon>
        <taxon>Marinobacteraceae</taxon>
        <taxon>Marinobacter</taxon>
    </lineage>
</organism>
<gene>
    <name evidence="2" type="ORF">EZI54_17135</name>
</gene>
<feature type="compositionally biased region" description="Basic and acidic residues" evidence="1">
    <location>
        <begin position="16"/>
        <end position="25"/>
    </location>
</feature>
<keyword evidence="3" id="KW-1185">Reference proteome</keyword>
<feature type="region of interest" description="Disordered" evidence="1">
    <location>
        <begin position="154"/>
        <end position="179"/>
    </location>
</feature>
<dbReference type="InterPro" id="IPR018636">
    <property type="entry name" value="DUF2058"/>
</dbReference>
<dbReference type="RefSeq" id="WP_131483104.1">
    <property type="nucleotide sequence ID" value="NZ_SJDL01000031.1"/>
</dbReference>
<sequence>MAKSLQEQLLQAGLADEKKARQVRQEKRKARKQNKPADAEAAARKAEVEKARAEKIERDREINRQRQEQQAQQARQAQIRQMVDQHGIARDRGETPYQFVVGTKIHKIYVSAEQADKLARGRLAIAVLGEDFHLIPADTASKILERDAEMPVILHDPKSDQPDEDDPYKDYQIPDDLMW</sequence>
<dbReference type="Proteomes" id="UP000313645">
    <property type="component" value="Unassembled WGS sequence"/>
</dbReference>
<feature type="compositionally biased region" description="Low complexity" evidence="1">
    <location>
        <begin position="68"/>
        <end position="81"/>
    </location>
</feature>
<evidence type="ECO:0000256" key="1">
    <source>
        <dbReference type="SAM" id="MobiDB-lite"/>
    </source>
</evidence>
<evidence type="ECO:0000313" key="3">
    <source>
        <dbReference type="Proteomes" id="UP000313645"/>
    </source>
</evidence>
<dbReference type="EMBL" id="SJDL01000031">
    <property type="protein sequence ID" value="TBW51249.1"/>
    <property type="molecule type" value="Genomic_DNA"/>
</dbReference>
<feature type="region of interest" description="Disordered" evidence="1">
    <location>
        <begin position="16"/>
        <end position="90"/>
    </location>
</feature>
<comment type="caution">
    <text evidence="2">The sequence shown here is derived from an EMBL/GenBank/DDBJ whole genome shotgun (WGS) entry which is preliminary data.</text>
</comment>